<evidence type="ECO:0000313" key="2">
    <source>
        <dbReference type="Proteomes" id="UP000728185"/>
    </source>
</evidence>
<keyword evidence="2" id="KW-1185">Reference proteome</keyword>
<sequence>MEPRPSEEECLTRPKITICGTCGRLDTEAGHPPIGSPFVSCEYPYGLHNDKGAPGWLSRKSLQQMINHYTLEKLMAEERGKFLENTLKQGSIE</sequence>
<evidence type="ECO:0000313" key="1">
    <source>
        <dbReference type="EMBL" id="KAA0199704.1"/>
    </source>
</evidence>
<reference evidence="1" key="1">
    <citation type="submission" date="2019-05" db="EMBL/GenBank/DDBJ databases">
        <title>Annotation for the trematode Fasciolopsis buski.</title>
        <authorList>
            <person name="Choi Y.-J."/>
        </authorList>
    </citation>
    <scope>NUCLEOTIDE SEQUENCE</scope>
    <source>
        <strain evidence="1">HT</strain>
        <tissue evidence="1">Whole worm</tissue>
    </source>
</reference>
<protein>
    <submittedName>
        <fullName evidence="1">Uncharacterized protein</fullName>
    </submittedName>
</protein>
<dbReference type="AlphaFoldDB" id="A0A8E0VNW0"/>
<dbReference type="OrthoDB" id="6241131at2759"/>
<gene>
    <name evidence="1" type="ORF">FBUS_00522</name>
</gene>
<dbReference type="EMBL" id="LUCM01000969">
    <property type="protein sequence ID" value="KAA0199704.1"/>
    <property type="molecule type" value="Genomic_DNA"/>
</dbReference>
<dbReference type="Proteomes" id="UP000728185">
    <property type="component" value="Unassembled WGS sequence"/>
</dbReference>
<proteinExistence type="predicted"/>
<name>A0A8E0VNW0_9TREM</name>
<accession>A0A8E0VNW0</accession>
<comment type="caution">
    <text evidence="1">The sequence shown here is derived from an EMBL/GenBank/DDBJ whole genome shotgun (WGS) entry which is preliminary data.</text>
</comment>
<organism evidence="1 2">
    <name type="scientific">Fasciolopsis buskii</name>
    <dbReference type="NCBI Taxonomy" id="27845"/>
    <lineage>
        <taxon>Eukaryota</taxon>
        <taxon>Metazoa</taxon>
        <taxon>Spiralia</taxon>
        <taxon>Lophotrochozoa</taxon>
        <taxon>Platyhelminthes</taxon>
        <taxon>Trematoda</taxon>
        <taxon>Digenea</taxon>
        <taxon>Plagiorchiida</taxon>
        <taxon>Echinostomata</taxon>
        <taxon>Echinostomatoidea</taxon>
        <taxon>Fasciolidae</taxon>
        <taxon>Fasciolopsis</taxon>
    </lineage>
</organism>